<keyword evidence="2" id="KW-1003">Cell membrane</keyword>
<dbReference type="Pfam" id="PF12696">
    <property type="entry name" value="TraG-D_C"/>
    <property type="match status" value="1"/>
</dbReference>
<dbReference type="InterPro" id="IPR051539">
    <property type="entry name" value="T4SS-coupling_protein"/>
</dbReference>
<evidence type="ECO:0000256" key="6">
    <source>
        <dbReference type="SAM" id="MobiDB-lite"/>
    </source>
</evidence>
<evidence type="ECO:0000313" key="10">
    <source>
        <dbReference type="Proteomes" id="UP001164693"/>
    </source>
</evidence>
<keyword evidence="4 7" id="KW-1133">Transmembrane helix</keyword>
<dbReference type="PANTHER" id="PTHR37937:SF1">
    <property type="entry name" value="CONJUGATIVE TRANSFER: DNA TRANSPORT"/>
    <property type="match status" value="1"/>
</dbReference>
<dbReference type="EMBL" id="CP097463">
    <property type="protein sequence ID" value="WAX55139.1"/>
    <property type="molecule type" value="Genomic_DNA"/>
</dbReference>
<evidence type="ECO:0000256" key="4">
    <source>
        <dbReference type="ARBA" id="ARBA00022989"/>
    </source>
</evidence>
<keyword evidence="3 7" id="KW-0812">Transmembrane</keyword>
<dbReference type="InterPro" id="IPR032689">
    <property type="entry name" value="TraG-D_C"/>
</dbReference>
<protein>
    <submittedName>
        <fullName evidence="9">TraM recognition domain-containing protein</fullName>
    </submittedName>
</protein>
<feature type="transmembrane region" description="Helical" evidence="7">
    <location>
        <begin position="14"/>
        <end position="38"/>
    </location>
</feature>
<dbReference type="CDD" id="cd01127">
    <property type="entry name" value="TrwB_TraG_TraD_VirD4"/>
    <property type="match status" value="1"/>
</dbReference>
<proteinExistence type="predicted"/>
<dbReference type="SUPFAM" id="SSF52540">
    <property type="entry name" value="P-loop containing nucleoside triphosphate hydrolases"/>
    <property type="match status" value="1"/>
</dbReference>
<accession>A0ABY7JVD0</accession>
<evidence type="ECO:0000256" key="1">
    <source>
        <dbReference type="ARBA" id="ARBA00004651"/>
    </source>
</evidence>
<sequence length="592" mass="61404">MTTDGPRTDAGTNLALAGMGSLFGLGTLLWAGGVCSALVCSHRVPHGRLLAGYAAFAHAGEPSAAWHAPVGPAVVYWPVTVLVLTTAGALGVLGWRIVHAGPTRQHSDPARVAGLATRSQVKAAAGQRALLRRARTLRPSLAKPAPSDVGYRLGHARGIACWVSVEDSMVLLGPPRSGKGLHTVIDAILDAPGAVVTTSTRPDNLTATLQARQAAGPVAVFDPQHLARGVPSAVKWSPVRGCEDPQTAMIRARALCADPAEGVEGAAFWAQQCYTAVRCLLHAAALAHRPTVELYQWSLAPVAAKEAAEILKAHPASAPAWSRALEAILSADPRQRDSVWAMVANTFAPLADPDVLATLSPAAGEQFDPETFLRGAGAVYLLGTASGASATAGLVAAFVEDVVEAARRLAAASPGARLDPPLAVILDEAANYPLPSLPALMSEGGGTGITTLVVLQSLAQARARWGHDGAAAIWDAAIVKLILGGGGNADDLRDLSALIGTRVEHKRSTSTGGPYGRTFNDTTEEKPILDPGQLRTLPFGSGLLLLRSAPPILTRLTAWTDRPDATALRASKAELEAAIHTAHTADAGRRRA</sequence>
<feature type="region of interest" description="Disordered" evidence="6">
    <location>
        <begin position="506"/>
        <end position="530"/>
    </location>
</feature>
<dbReference type="RefSeq" id="WP_269441641.1">
    <property type="nucleotide sequence ID" value="NZ_CP097463.1"/>
</dbReference>
<evidence type="ECO:0000256" key="3">
    <source>
        <dbReference type="ARBA" id="ARBA00022692"/>
    </source>
</evidence>
<reference evidence="9" key="1">
    <citation type="submission" date="2022-05" db="EMBL/GenBank/DDBJ databases">
        <title>Jatrophihabitans sp. SB3-54 whole genome sequence.</title>
        <authorList>
            <person name="Suh M.K."/>
            <person name="Eom M.K."/>
            <person name="Kim J.S."/>
            <person name="Kim H.S."/>
            <person name="Do H.E."/>
            <person name="Shin Y.K."/>
            <person name="Lee J.-S."/>
        </authorList>
    </citation>
    <scope>NUCLEOTIDE SEQUENCE</scope>
    <source>
        <strain evidence="9">SB3-54</strain>
    </source>
</reference>
<evidence type="ECO:0000256" key="5">
    <source>
        <dbReference type="ARBA" id="ARBA00023136"/>
    </source>
</evidence>
<evidence type="ECO:0000256" key="2">
    <source>
        <dbReference type="ARBA" id="ARBA00022475"/>
    </source>
</evidence>
<dbReference type="Gene3D" id="3.40.50.300">
    <property type="entry name" value="P-loop containing nucleotide triphosphate hydrolases"/>
    <property type="match status" value="1"/>
</dbReference>
<evidence type="ECO:0000259" key="8">
    <source>
        <dbReference type="Pfam" id="PF12696"/>
    </source>
</evidence>
<feature type="transmembrane region" description="Helical" evidence="7">
    <location>
        <begin position="74"/>
        <end position="95"/>
    </location>
</feature>
<dbReference type="InterPro" id="IPR027417">
    <property type="entry name" value="P-loop_NTPase"/>
</dbReference>
<dbReference type="Proteomes" id="UP001164693">
    <property type="component" value="Chromosome"/>
</dbReference>
<name>A0ABY7JVD0_9ACTN</name>
<organism evidence="9 10">
    <name type="scientific">Jatrophihabitans cynanchi</name>
    <dbReference type="NCBI Taxonomy" id="2944128"/>
    <lineage>
        <taxon>Bacteria</taxon>
        <taxon>Bacillati</taxon>
        <taxon>Actinomycetota</taxon>
        <taxon>Actinomycetes</taxon>
        <taxon>Jatrophihabitantales</taxon>
        <taxon>Jatrophihabitantaceae</taxon>
        <taxon>Jatrophihabitans</taxon>
    </lineage>
</organism>
<evidence type="ECO:0000256" key="7">
    <source>
        <dbReference type="SAM" id="Phobius"/>
    </source>
</evidence>
<dbReference type="PANTHER" id="PTHR37937">
    <property type="entry name" value="CONJUGATIVE TRANSFER: DNA TRANSPORT"/>
    <property type="match status" value="1"/>
</dbReference>
<keyword evidence="5 7" id="KW-0472">Membrane</keyword>
<keyword evidence="10" id="KW-1185">Reference proteome</keyword>
<evidence type="ECO:0000313" key="9">
    <source>
        <dbReference type="EMBL" id="WAX55139.1"/>
    </source>
</evidence>
<gene>
    <name evidence="9" type="ORF">M6B22_11260</name>
</gene>
<feature type="domain" description="TraD/TraG TraM recognition site" evidence="8">
    <location>
        <begin position="421"/>
        <end position="538"/>
    </location>
</feature>
<comment type="subcellular location">
    <subcellularLocation>
        <location evidence="1">Cell membrane</location>
        <topology evidence="1">Multi-pass membrane protein</topology>
    </subcellularLocation>
</comment>